<gene>
    <name evidence="2" type="ORF">C3L33_03287</name>
</gene>
<dbReference type="InterPro" id="IPR057039">
    <property type="entry name" value="At5g52880_ARM"/>
</dbReference>
<dbReference type="PANTHER" id="PTHR47744">
    <property type="entry name" value="OS05G0526300 PROTEIN"/>
    <property type="match status" value="1"/>
</dbReference>
<reference evidence="2 3" key="1">
    <citation type="journal article" date="2019" name="Genome Biol. Evol.">
        <title>The Rhododendron genome and chromosomal organization provide insight into shared whole-genome duplications across the heath family (Ericaceae).</title>
        <authorList>
            <person name="Soza V.L."/>
            <person name="Lindsley D."/>
            <person name="Waalkes A."/>
            <person name="Ramage E."/>
            <person name="Patwardhan R.P."/>
            <person name="Burton J.N."/>
            <person name="Adey A."/>
            <person name="Kumar A."/>
            <person name="Qiu R."/>
            <person name="Shendure J."/>
            <person name="Hall B."/>
        </authorList>
    </citation>
    <scope>NUCLEOTIDE SEQUENCE [LARGE SCALE GENOMIC DNA]</scope>
    <source>
        <strain evidence="2">RSF 1966-606</strain>
    </source>
</reference>
<dbReference type="PANTHER" id="PTHR47744:SF1">
    <property type="entry name" value="OS05G0526300 PROTEIN"/>
    <property type="match status" value="1"/>
</dbReference>
<dbReference type="Pfam" id="PF24104">
    <property type="entry name" value="At5g52880_ARM"/>
    <property type="match status" value="2"/>
</dbReference>
<dbReference type="AlphaFoldDB" id="A0A6A4M2T6"/>
<dbReference type="SUPFAM" id="SSF81383">
    <property type="entry name" value="F-box domain"/>
    <property type="match status" value="1"/>
</dbReference>
<comment type="caution">
    <text evidence="2">The sequence shown here is derived from an EMBL/GenBank/DDBJ whole genome shotgun (WGS) entry which is preliminary data.</text>
</comment>
<dbReference type="PROSITE" id="PS50181">
    <property type="entry name" value="FBOX"/>
    <property type="match status" value="1"/>
</dbReference>
<keyword evidence="3" id="KW-1185">Reference proteome</keyword>
<proteinExistence type="predicted"/>
<dbReference type="SMART" id="SM00256">
    <property type="entry name" value="FBOX"/>
    <property type="match status" value="1"/>
</dbReference>
<dbReference type="Proteomes" id="UP000428333">
    <property type="component" value="Linkage Group LG02"/>
</dbReference>
<organism evidence="2 3">
    <name type="scientific">Rhododendron williamsianum</name>
    <dbReference type="NCBI Taxonomy" id="262921"/>
    <lineage>
        <taxon>Eukaryota</taxon>
        <taxon>Viridiplantae</taxon>
        <taxon>Streptophyta</taxon>
        <taxon>Embryophyta</taxon>
        <taxon>Tracheophyta</taxon>
        <taxon>Spermatophyta</taxon>
        <taxon>Magnoliopsida</taxon>
        <taxon>eudicotyledons</taxon>
        <taxon>Gunneridae</taxon>
        <taxon>Pentapetalae</taxon>
        <taxon>asterids</taxon>
        <taxon>Ericales</taxon>
        <taxon>Ericaceae</taxon>
        <taxon>Ericoideae</taxon>
        <taxon>Rhodoreae</taxon>
        <taxon>Rhododendron</taxon>
    </lineage>
</organism>
<dbReference type="InterPro" id="IPR001810">
    <property type="entry name" value="F-box_dom"/>
</dbReference>
<evidence type="ECO:0000313" key="2">
    <source>
        <dbReference type="EMBL" id="KAE9464795.1"/>
    </source>
</evidence>
<dbReference type="InterPro" id="IPR036047">
    <property type="entry name" value="F-box-like_dom_sf"/>
</dbReference>
<dbReference type="EMBL" id="QEFC01000323">
    <property type="protein sequence ID" value="KAE9464795.1"/>
    <property type="molecule type" value="Genomic_DNA"/>
</dbReference>
<name>A0A6A4M2T6_9ERIC</name>
<feature type="non-terminal residue" evidence="2">
    <location>
        <position position="1"/>
    </location>
</feature>
<dbReference type="Pfam" id="PF12937">
    <property type="entry name" value="F-box-like"/>
    <property type="match status" value="1"/>
</dbReference>
<dbReference type="Gene3D" id="1.20.1280.50">
    <property type="match status" value="1"/>
</dbReference>
<feature type="domain" description="F-box" evidence="1">
    <location>
        <begin position="180"/>
        <end position="226"/>
    </location>
</feature>
<sequence>MTGGGGDQLERYEKLGIGESLPRVYQYPIACQELSSILRGAYSQLPKNLQSLVFQHTLTAFRLLPHWIGETAPNKSSELSAFEKSQHLVIIYLGSLYIDKEVICMHKANVLDQGLVGLIICPNWIDGEFDARMQTQKAISAANLLTQSAEAVLPKQRRVLAATEFRHAKIAHKRRCKDRQEGSTHLPQDVLVHIFGFLDLQSLLCAASVCWLWNSAASDNYLWHLQHVSYFGDSSNCLKGRALQRCEMLENDEHMRLQEEVTTETSIDWREAFIKAYKGAVPTENQPVSGTLEARNPSPYETFECFKFGKSSLELEVGEKASEHVLNALFVKEIVEYILDGAVCEVSSSESDTDSDEETTSKLWAFPRHLSECSGKAVTVRYAINSKFDSCHDLKLP</sequence>
<accession>A0A6A4M2T6</accession>
<dbReference type="OrthoDB" id="10257471at2759"/>
<protein>
    <recommendedName>
        <fullName evidence="1">F-box domain-containing protein</fullName>
    </recommendedName>
</protein>
<evidence type="ECO:0000313" key="3">
    <source>
        <dbReference type="Proteomes" id="UP000428333"/>
    </source>
</evidence>
<evidence type="ECO:0000259" key="1">
    <source>
        <dbReference type="PROSITE" id="PS50181"/>
    </source>
</evidence>